<dbReference type="SUPFAM" id="SSF53474">
    <property type="entry name" value="alpha/beta-Hydrolases"/>
    <property type="match status" value="1"/>
</dbReference>
<dbReference type="AlphaFoldDB" id="A0A516X2Q9"/>
<keyword evidence="4" id="KW-1185">Reference proteome</keyword>
<gene>
    <name evidence="3" type="ORF">FO059_08370</name>
</gene>
<feature type="region of interest" description="Disordered" evidence="1">
    <location>
        <begin position="80"/>
        <end position="124"/>
    </location>
</feature>
<organism evidence="3 4">
    <name type="scientific">Tomitella fengzijianii</name>
    <dbReference type="NCBI Taxonomy" id="2597660"/>
    <lineage>
        <taxon>Bacteria</taxon>
        <taxon>Bacillati</taxon>
        <taxon>Actinomycetota</taxon>
        <taxon>Actinomycetes</taxon>
        <taxon>Mycobacteriales</taxon>
        <taxon>Tomitella</taxon>
    </lineage>
</organism>
<dbReference type="Proteomes" id="UP000317344">
    <property type="component" value="Chromosome"/>
</dbReference>
<accession>A0A516X2Q9</accession>
<name>A0A516X2Q9_9ACTN</name>
<feature type="compositionally biased region" description="Low complexity" evidence="1">
    <location>
        <begin position="83"/>
        <end position="95"/>
    </location>
</feature>
<evidence type="ECO:0000313" key="4">
    <source>
        <dbReference type="Proteomes" id="UP000317344"/>
    </source>
</evidence>
<dbReference type="InterPro" id="IPR029058">
    <property type="entry name" value="AB_hydrolase_fold"/>
</dbReference>
<sequence length="451" mass="47625">MLRAGGSRRCVTLLQRHAPQHMRQRRHPRAPRHGPQCGIDRMVVTASNIGRVHTARPLSTQVNETPIIYIMSFWNRRAASEGSPPLSRAPSRASHPPAPRLAERDPSTTPLVSAKGPSDGNGTWANDRMSIMRAAGALAAALVIGLAASPAESSADSVGLNYGSDGVDYSPWAGVRHAIERPGSPVPGTDEQCRPTEDKPRPVMLLHGTGMNGLNTWSTLAPALAAEGYCVFAPTYGAYPEAPGVGGVRKVVGDAADEVAAYVDEVRARTGAEQVDLVGHSLGAPVGAYVAKALRPGDIGTVVFIAGYWMRPGTSTVSNWPALRPLEKSGRLKDVIAAGPIRSGIDLVRPSPLIDAVWAGGTPYLEGVRYRTIASEFDEVFPPAIGFAGVDGGEDVIVQDGCDLSRSGHMTMPSDPRVVDLVLGALDPRSTRAPRCVPTDPMTGAQGMTPR</sequence>
<keyword evidence="3" id="KW-0378">Hydrolase</keyword>
<feature type="domain" description="AB hydrolase-1" evidence="2">
    <location>
        <begin position="202"/>
        <end position="325"/>
    </location>
</feature>
<dbReference type="KEGG" id="toy:FO059_08370"/>
<dbReference type="Gene3D" id="3.40.50.1820">
    <property type="entry name" value="alpha/beta hydrolase"/>
    <property type="match status" value="1"/>
</dbReference>
<feature type="compositionally biased region" description="Basic residues" evidence="1">
    <location>
        <begin position="18"/>
        <end position="32"/>
    </location>
</feature>
<reference evidence="3 4" key="1">
    <citation type="submission" date="2019-07" db="EMBL/GenBank/DDBJ databases">
        <title>Tomitella cavernea sp. nov., an actinomycete isolated from soil.</title>
        <authorList>
            <person name="Cheng J."/>
        </authorList>
    </citation>
    <scope>NUCLEOTIDE SEQUENCE [LARGE SCALE GENOMIC DNA]</scope>
    <source>
        <strain evidence="3 4">HY188</strain>
    </source>
</reference>
<protein>
    <submittedName>
        <fullName evidence="3">Alpha/beta fold hydrolase</fullName>
    </submittedName>
</protein>
<feature type="region of interest" description="Disordered" evidence="1">
    <location>
        <begin position="430"/>
        <end position="451"/>
    </location>
</feature>
<evidence type="ECO:0000313" key="3">
    <source>
        <dbReference type="EMBL" id="QDQ97335.1"/>
    </source>
</evidence>
<dbReference type="InterPro" id="IPR000073">
    <property type="entry name" value="AB_hydrolase_1"/>
</dbReference>
<reference evidence="3 4" key="2">
    <citation type="submission" date="2019-07" db="EMBL/GenBank/DDBJ databases">
        <authorList>
            <person name="Huang Y."/>
        </authorList>
    </citation>
    <scope>NUCLEOTIDE SEQUENCE [LARGE SCALE GENOMIC DNA]</scope>
    <source>
        <strain evidence="3 4">HY188</strain>
    </source>
</reference>
<dbReference type="GO" id="GO:0016787">
    <property type="term" value="F:hydrolase activity"/>
    <property type="evidence" value="ECO:0007669"/>
    <property type="project" value="UniProtKB-KW"/>
</dbReference>
<dbReference type="Pfam" id="PF00561">
    <property type="entry name" value="Abhydrolase_1"/>
    <property type="match status" value="1"/>
</dbReference>
<dbReference type="EMBL" id="CP041765">
    <property type="protein sequence ID" value="QDQ97335.1"/>
    <property type="molecule type" value="Genomic_DNA"/>
</dbReference>
<evidence type="ECO:0000256" key="1">
    <source>
        <dbReference type="SAM" id="MobiDB-lite"/>
    </source>
</evidence>
<feature type="region of interest" description="Disordered" evidence="1">
    <location>
        <begin position="16"/>
        <end position="37"/>
    </location>
</feature>
<evidence type="ECO:0000259" key="2">
    <source>
        <dbReference type="Pfam" id="PF00561"/>
    </source>
</evidence>
<proteinExistence type="predicted"/>
<dbReference type="OrthoDB" id="8871309at2"/>